<name>A0A1H6FHH7_9GAMM</name>
<dbReference type="OrthoDB" id="9788733at2"/>
<protein>
    <recommendedName>
        <fullName evidence="5">Zinc-regulated TonB-dependent outer membrane receptor</fullName>
    </recommendedName>
</protein>
<keyword evidence="2" id="KW-0732">Signal</keyword>
<gene>
    <name evidence="3" type="ORF">MBHS_04997</name>
</gene>
<dbReference type="AlphaFoldDB" id="A0A1H6FHH7"/>
<proteinExistence type="predicted"/>
<dbReference type="SUPFAM" id="SSF56935">
    <property type="entry name" value="Porins"/>
    <property type="match status" value="1"/>
</dbReference>
<evidence type="ECO:0008006" key="5">
    <source>
        <dbReference type="Google" id="ProtNLM"/>
    </source>
</evidence>
<evidence type="ECO:0000256" key="1">
    <source>
        <dbReference type="SAM" id="MobiDB-lite"/>
    </source>
</evidence>
<evidence type="ECO:0000313" key="4">
    <source>
        <dbReference type="Proteomes" id="UP000236724"/>
    </source>
</evidence>
<feature type="signal peptide" evidence="2">
    <location>
        <begin position="1"/>
        <end position="22"/>
    </location>
</feature>
<reference evidence="3 4" key="1">
    <citation type="submission" date="2016-10" db="EMBL/GenBank/DDBJ databases">
        <authorList>
            <person name="de Groot N.N."/>
        </authorList>
    </citation>
    <scope>NUCLEOTIDE SEQUENCE [LARGE SCALE GENOMIC DNA]</scope>
    <source>
        <strain evidence="3">MBHS1</strain>
    </source>
</reference>
<accession>A0A1H6FHH7</accession>
<evidence type="ECO:0000313" key="3">
    <source>
        <dbReference type="EMBL" id="SEH09103.1"/>
    </source>
</evidence>
<organism evidence="3 4">
    <name type="scientific">Candidatus Venteria ishoeyi</name>
    <dbReference type="NCBI Taxonomy" id="1899563"/>
    <lineage>
        <taxon>Bacteria</taxon>
        <taxon>Pseudomonadati</taxon>
        <taxon>Pseudomonadota</taxon>
        <taxon>Gammaproteobacteria</taxon>
        <taxon>Thiotrichales</taxon>
        <taxon>Thiotrichaceae</taxon>
        <taxon>Venteria</taxon>
    </lineage>
</organism>
<dbReference type="InterPro" id="IPR023614">
    <property type="entry name" value="Porin_dom_sf"/>
</dbReference>
<feature type="region of interest" description="Disordered" evidence="1">
    <location>
        <begin position="55"/>
        <end position="84"/>
    </location>
</feature>
<evidence type="ECO:0000256" key="2">
    <source>
        <dbReference type="SAM" id="SignalP"/>
    </source>
</evidence>
<dbReference type="EMBL" id="FMSV02000558">
    <property type="protein sequence ID" value="SEH09103.1"/>
    <property type="molecule type" value="Genomic_DNA"/>
</dbReference>
<dbReference type="Gene3D" id="2.40.160.10">
    <property type="entry name" value="Porin"/>
    <property type="match status" value="1"/>
</dbReference>
<feature type="compositionally biased region" description="Polar residues" evidence="1">
    <location>
        <begin position="59"/>
        <end position="84"/>
    </location>
</feature>
<dbReference type="Proteomes" id="UP000236724">
    <property type="component" value="Unassembled WGS sequence"/>
</dbReference>
<keyword evidence="4" id="KW-1185">Reference proteome</keyword>
<sequence>MRIKLLVASIAIAISNTNPVFAADDIKLLQQQLEKLKQNYDQRIQALEARLKKAETHAEQASTQASQLTHKTGQVETPSATSNAQNSLNPAISLILDGRYASFKQQPDKYELPGFALGNEAGVGEEGISLGHTELTVSANIDDKFYGETTLALHEHEGSTELELEEAFVQTLGLGNGLGVKAGRFFSAVGYLNEQHEHIWDFADAPLIYRGLFGNQLRDDGLQISYIAPTDTFLQLGAEAFRGSRFPAGGEHGGVGAWTAFAHLGGDIGVEHSWLLGLSHWQANDIDGRTSGGHSHDGEAVEIPSFTGKSKINALDLVYKWSPNGNSKNQNFKLQFEYFDRREDGVVTLLNSDPLETTHYDGHQKGWYAQAVYQFMPQWRTGLRYDQLGSSNSASDDELLGEAGLDNEGHTPRRYSVMLEWLPSEFSRIRLQFNQDKSYENTDKQLFLQYTHSLGSHGAHTF</sequence>
<feature type="chain" id="PRO_5014854409" description="Zinc-regulated TonB-dependent outer membrane receptor" evidence="2">
    <location>
        <begin position="23"/>
        <end position="462"/>
    </location>
</feature>